<keyword evidence="5" id="KW-0539">Nucleus</keyword>
<name>A0A1I8B9I1_MELHA</name>
<comment type="subcellular location">
    <subcellularLocation>
        <location evidence="1">Nucleus</location>
    </subcellularLocation>
</comment>
<evidence type="ECO:0000313" key="8">
    <source>
        <dbReference type="WBParaSite" id="MhA1_Contig1616.frz3.gene3"/>
    </source>
</evidence>
<dbReference type="GO" id="GO:0008270">
    <property type="term" value="F:zinc ion binding"/>
    <property type="evidence" value="ECO:0007669"/>
    <property type="project" value="UniProtKB-KW"/>
</dbReference>
<keyword evidence="2" id="KW-0479">Metal-binding</keyword>
<evidence type="ECO:0000313" key="7">
    <source>
        <dbReference type="Proteomes" id="UP000095281"/>
    </source>
</evidence>
<dbReference type="SUPFAM" id="SSF53098">
    <property type="entry name" value="Ribonuclease H-like"/>
    <property type="match status" value="1"/>
</dbReference>
<accession>A0A1I8B9I1</accession>
<dbReference type="PANTHER" id="PTHR46481:SF10">
    <property type="entry name" value="ZINC FINGER BED DOMAIN-CONTAINING PROTEIN 39"/>
    <property type="match status" value="1"/>
</dbReference>
<protein>
    <submittedName>
        <fullName evidence="8">Dimer_Tnp_hAT domain-containing protein</fullName>
    </submittedName>
</protein>
<evidence type="ECO:0000256" key="4">
    <source>
        <dbReference type="ARBA" id="ARBA00022833"/>
    </source>
</evidence>
<sequence>MIAAGILPFSLVEQPGFIRFCKIIQPRYSPPGRRHFSQFELPEAYSEMKEEIDDFLIPMEDEVSMGSTEDFFSNYEKEKQGSFMFQEQLRNPTALEKRQKSEVEVNEFLRDSKLKVGSSPSDYWKVNSEKWPLLGKLVRKYHCAPATSSESERLFSTAGLIANDLRKNLLPENLEMLLTLHHNLLIYNFNYCLK</sequence>
<dbReference type="AlphaFoldDB" id="A0A1I8B9I1"/>
<dbReference type="Proteomes" id="UP000095281">
    <property type="component" value="Unplaced"/>
</dbReference>
<keyword evidence="7" id="KW-1185">Reference proteome</keyword>
<keyword evidence="3" id="KW-0863">Zinc-finger</keyword>
<dbReference type="PANTHER" id="PTHR46481">
    <property type="entry name" value="ZINC FINGER BED DOMAIN-CONTAINING PROTEIN 4"/>
    <property type="match status" value="1"/>
</dbReference>
<dbReference type="Pfam" id="PF05699">
    <property type="entry name" value="Dimer_Tnp_hAT"/>
    <property type="match status" value="1"/>
</dbReference>
<evidence type="ECO:0000256" key="3">
    <source>
        <dbReference type="ARBA" id="ARBA00022771"/>
    </source>
</evidence>
<evidence type="ECO:0000256" key="2">
    <source>
        <dbReference type="ARBA" id="ARBA00022723"/>
    </source>
</evidence>
<dbReference type="GO" id="GO:0005634">
    <property type="term" value="C:nucleus"/>
    <property type="evidence" value="ECO:0007669"/>
    <property type="project" value="UniProtKB-SubCell"/>
</dbReference>
<reference evidence="8" key="1">
    <citation type="submission" date="2016-11" db="UniProtKB">
        <authorList>
            <consortium name="WormBaseParasite"/>
        </authorList>
    </citation>
    <scope>IDENTIFICATION</scope>
</reference>
<dbReference type="InterPro" id="IPR008906">
    <property type="entry name" value="HATC_C_dom"/>
</dbReference>
<dbReference type="WBParaSite" id="MhA1_Contig1616.frz3.gene3">
    <property type="protein sequence ID" value="MhA1_Contig1616.frz3.gene3"/>
    <property type="gene ID" value="MhA1_Contig1616.frz3.gene3"/>
</dbReference>
<keyword evidence="4" id="KW-0862">Zinc</keyword>
<evidence type="ECO:0000256" key="1">
    <source>
        <dbReference type="ARBA" id="ARBA00004123"/>
    </source>
</evidence>
<organism evidence="7 8">
    <name type="scientific">Meloidogyne hapla</name>
    <name type="common">Root-knot nematode worm</name>
    <dbReference type="NCBI Taxonomy" id="6305"/>
    <lineage>
        <taxon>Eukaryota</taxon>
        <taxon>Metazoa</taxon>
        <taxon>Ecdysozoa</taxon>
        <taxon>Nematoda</taxon>
        <taxon>Chromadorea</taxon>
        <taxon>Rhabditida</taxon>
        <taxon>Tylenchina</taxon>
        <taxon>Tylenchomorpha</taxon>
        <taxon>Tylenchoidea</taxon>
        <taxon>Meloidogynidae</taxon>
        <taxon>Meloidogyninae</taxon>
        <taxon>Meloidogyne</taxon>
    </lineage>
</organism>
<evidence type="ECO:0000259" key="6">
    <source>
        <dbReference type="Pfam" id="PF05699"/>
    </source>
</evidence>
<proteinExistence type="predicted"/>
<dbReference type="InterPro" id="IPR052035">
    <property type="entry name" value="ZnF_BED_domain_contain"/>
</dbReference>
<feature type="domain" description="HAT C-terminal dimerisation" evidence="6">
    <location>
        <begin position="108"/>
        <end position="184"/>
    </location>
</feature>
<dbReference type="InterPro" id="IPR012337">
    <property type="entry name" value="RNaseH-like_sf"/>
</dbReference>
<evidence type="ECO:0000256" key="5">
    <source>
        <dbReference type="ARBA" id="ARBA00023242"/>
    </source>
</evidence>
<dbReference type="GO" id="GO:0046983">
    <property type="term" value="F:protein dimerization activity"/>
    <property type="evidence" value="ECO:0007669"/>
    <property type="project" value="InterPro"/>
</dbReference>